<evidence type="ECO:0000313" key="3">
    <source>
        <dbReference type="Proteomes" id="UP001302120"/>
    </source>
</evidence>
<dbReference type="PROSITE" id="PS50943">
    <property type="entry name" value="HTH_CROC1"/>
    <property type="match status" value="1"/>
</dbReference>
<evidence type="ECO:0000259" key="1">
    <source>
        <dbReference type="PROSITE" id="PS50943"/>
    </source>
</evidence>
<dbReference type="Pfam" id="PF01381">
    <property type="entry name" value="HTH_3"/>
    <property type="match status" value="1"/>
</dbReference>
<dbReference type="InterPro" id="IPR010982">
    <property type="entry name" value="Lambda_DNA-bd_dom_sf"/>
</dbReference>
<comment type="caution">
    <text evidence="2">The sequence shown here is derived from an EMBL/GenBank/DDBJ whole genome shotgun (WGS) entry which is preliminary data.</text>
</comment>
<accession>A0ABU5UJB7</accession>
<feature type="domain" description="HTH cro/C1-type" evidence="1">
    <location>
        <begin position="38"/>
        <end position="94"/>
    </location>
</feature>
<dbReference type="Proteomes" id="UP001302120">
    <property type="component" value="Unassembled WGS sequence"/>
</dbReference>
<dbReference type="CDD" id="cd00093">
    <property type="entry name" value="HTH_XRE"/>
    <property type="match status" value="1"/>
</dbReference>
<dbReference type="InterPro" id="IPR001387">
    <property type="entry name" value="Cro/C1-type_HTH"/>
</dbReference>
<reference evidence="2 3" key="1">
    <citation type="submission" date="2023-12" db="EMBL/GenBank/DDBJ databases">
        <title>Baltic Sea Cyanobacteria.</title>
        <authorList>
            <person name="Delbaje E."/>
            <person name="Fewer D.P."/>
            <person name="Shishido T.K."/>
        </authorList>
    </citation>
    <scope>NUCLEOTIDE SEQUENCE [LARGE SCALE GENOMIC DNA]</scope>
    <source>
        <strain evidence="2 3">UHCC-0300</strain>
    </source>
</reference>
<keyword evidence="3" id="KW-1185">Reference proteome</keyword>
<dbReference type="EMBL" id="JAYGHG010000049">
    <property type="protein sequence ID" value="MEA5583604.1"/>
    <property type="molecule type" value="Genomic_DNA"/>
</dbReference>
<dbReference type="RefSeq" id="WP_323197900.1">
    <property type="nucleotide sequence ID" value="NZ_JAYGHG010000049.1"/>
</dbReference>
<dbReference type="Gene3D" id="1.10.260.40">
    <property type="entry name" value="lambda repressor-like DNA-binding domains"/>
    <property type="match status" value="1"/>
</dbReference>
<gene>
    <name evidence="2" type="ORF">VB620_19955</name>
</gene>
<protein>
    <submittedName>
        <fullName evidence="2">Helix-turn-helix transcriptional regulator</fullName>
    </submittedName>
</protein>
<sequence length="103" mass="11244">MAKTSDALKIIDRITSSDPELEALVEEASINAEVAQLIYSARTKAGLTQKHLAELVGTKQPVIARLEDADYEGHSLSMLQKIAHALNQRVVIELAPIEHEQSA</sequence>
<dbReference type="SMART" id="SM00530">
    <property type="entry name" value="HTH_XRE"/>
    <property type="match status" value="1"/>
</dbReference>
<organism evidence="2 3">
    <name type="scientific">Nodularia harveyana UHCC-0300</name>
    <dbReference type="NCBI Taxonomy" id="2974287"/>
    <lineage>
        <taxon>Bacteria</taxon>
        <taxon>Bacillati</taxon>
        <taxon>Cyanobacteriota</taxon>
        <taxon>Cyanophyceae</taxon>
        <taxon>Nostocales</taxon>
        <taxon>Nodulariaceae</taxon>
        <taxon>Nodularia</taxon>
    </lineage>
</organism>
<dbReference type="SUPFAM" id="SSF47413">
    <property type="entry name" value="lambda repressor-like DNA-binding domains"/>
    <property type="match status" value="1"/>
</dbReference>
<evidence type="ECO:0000313" key="2">
    <source>
        <dbReference type="EMBL" id="MEA5583604.1"/>
    </source>
</evidence>
<name>A0ABU5UJB7_9CYAN</name>
<proteinExistence type="predicted"/>